<protein>
    <recommendedName>
        <fullName evidence="3">MarR family transcriptional regulator</fullName>
    </recommendedName>
</protein>
<organism evidence="1 2">
    <name type="scientific">Burkholderia pseudomultivorans</name>
    <dbReference type="NCBI Taxonomy" id="1207504"/>
    <lineage>
        <taxon>Bacteria</taxon>
        <taxon>Pseudomonadati</taxon>
        <taxon>Pseudomonadota</taxon>
        <taxon>Betaproteobacteria</taxon>
        <taxon>Burkholderiales</taxon>
        <taxon>Burkholderiaceae</taxon>
        <taxon>Burkholderia</taxon>
        <taxon>Burkholderia cepacia complex</taxon>
    </lineage>
</organism>
<dbReference type="Proteomes" id="UP000494162">
    <property type="component" value="Unassembled WGS sequence"/>
</dbReference>
<dbReference type="InterPro" id="IPR036388">
    <property type="entry name" value="WH-like_DNA-bd_sf"/>
</dbReference>
<evidence type="ECO:0008006" key="3">
    <source>
        <dbReference type="Google" id="ProtNLM"/>
    </source>
</evidence>
<reference evidence="1 2" key="1">
    <citation type="submission" date="2019-09" db="EMBL/GenBank/DDBJ databases">
        <authorList>
            <person name="Depoorter E."/>
        </authorList>
    </citation>
    <scope>NUCLEOTIDE SEQUENCE [LARGE SCALE GENOMIC DNA]</scope>
    <source>
        <strain evidence="1">LMG 26883</strain>
    </source>
</reference>
<name>A0A6P2R6C0_9BURK</name>
<evidence type="ECO:0000313" key="2">
    <source>
        <dbReference type="Proteomes" id="UP000494162"/>
    </source>
</evidence>
<evidence type="ECO:0000313" key="1">
    <source>
        <dbReference type="EMBL" id="VWC25936.1"/>
    </source>
</evidence>
<dbReference type="GeneID" id="93173190"/>
<accession>A0A6P2R6C0</accession>
<dbReference type="EMBL" id="CABVPP010000076">
    <property type="protein sequence ID" value="VWC25936.1"/>
    <property type="molecule type" value="Genomic_DNA"/>
</dbReference>
<sequence>MSDEKMSFTQRCICERLAENPGITLRDLSSLLRSTPDSMKRTVNRLASTGYIRLGRRSKKGYALHLTGKPFPASSDVMPADRRRHIAFEVGIAVLMPAMRAMVDVGRAVT</sequence>
<proteinExistence type="predicted"/>
<dbReference type="RefSeq" id="WP_174904230.1">
    <property type="nucleotide sequence ID" value="NZ_CABVPP010000076.1"/>
</dbReference>
<gene>
    <name evidence="1" type="ORF">BPS26883_06128</name>
</gene>
<dbReference type="Gene3D" id="1.10.10.10">
    <property type="entry name" value="Winged helix-like DNA-binding domain superfamily/Winged helix DNA-binding domain"/>
    <property type="match status" value="1"/>
</dbReference>
<dbReference type="AlphaFoldDB" id="A0A6P2R6C0"/>
<dbReference type="SUPFAM" id="SSF46785">
    <property type="entry name" value="Winged helix' DNA-binding domain"/>
    <property type="match status" value="1"/>
</dbReference>
<dbReference type="InterPro" id="IPR036390">
    <property type="entry name" value="WH_DNA-bd_sf"/>
</dbReference>